<dbReference type="PROSITE" id="PS50113">
    <property type="entry name" value="PAC"/>
    <property type="match status" value="1"/>
</dbReference>
<dbReference type="SUPFAM" id="SSF47384">
    <property type="entry name" value="Homodimeric domain of signal transducing histidine kinase"/>
    <property type="match status" value="1"/>
</dbReference>
<gene>
    <name evidence="10" type="ORF">NDI38_30385</name>
</gene>
<feature type="coiled-coil region" evidence="6">
    <location>
        <begin position="182"/>
        <end position="212"/>
    </location>
</feature>
<feature type="domain" description="Histidine kinase" evidence="7">
    <location>
        <begin position="394"/>
        <end position="623"/>
    </location>
</feature>
<feature type="coiled-coil region" evidence="6">
    <location>
        <begin position="28"/>
        <end position="69"/>
    </location>
</feature>
<dbReference type="InterPro" id="IPR005467">
    <property type="entry name" value="His_kinase_dom"/>
</dbReference>
<keyword evidence="5" id="KW-0902">Two-component regulatory system</keyword>
<dbReference type="RefSeq" id="WP_190447170.1">
    <property type="nucleotide sequence ID" value="NZ_JAMPLM010000080.1"/>
</dbReference>
<evidence type="ECO:0000313" key="11">
    <source>
        <dbReference type="Proteomes" id="UP001476950"/>
    </source>
</evidence>
<keyword evidence="4" id="KW-0808">Transferase</keyword>
<dbReference type="InterPro" id="IPR029016">
    <property type="entry name" value="GAF-like_dom_sf"/>
</dbReference>
<sequence>MASPQLEAVYQRAWLLQQRANELPESQQSLLAQALEELQTVLEELQASEEELRAQNEALVTTRQAVEAERQRYQALFEFAPNGYLVTDANGRIQEANCAIAALLNVSQRFLVGKPLLVFIDPLDRSAFHLKLDQLQQLDKLQDWELRLRSQQRSPFQASLTVASVRNLAGRIVSLRWILRDITRQKQVEQLLENLNAELERQVQERTIELQQALHFEAGLKRITDKVRDSLDERQILQTVVRELTLVLGLICCDTALYNLKAATSTIRYEFTSAVNAVASPSAHGQVIAMSAFPEGYHQLLRGESFQFCEFAASTPRHLTILACPIVDEQNVLGDLWLFKPPQDAFNELELRLVQQVANQCAIAIRQARLYQVSQVQIQAMQKLDQLKDSFLSTTSHELRSPVANMRMAIRMLQLALTQERQVPDESKKLEKAAAVDRYLGILNAECEREISLINDLLDLQRLEAGEHPVALEPMQLQAWLPALIVPFQERARERQQTLQLDVSQALPVLVSDLALLERVLTELLTNACKYTPQNGHITVAVQAQGDWMQVRLSNTSSKVSDEALSRIFDKFYRIPHADPWKQGGTGLGLALVQKLMAQLGGTIAVKNAAGQLHFTLELPLANPHL</sequence>
<keyword evidence="10" id="KW-0067">ATP-binding</keyword>
<dbReference type="PROSITE" id="PS50112">
    <property type="entry name" value="PAS"/>
    <property type="match status" value="1"/>
</dbReference>
<keyword evidence="3" id="KW-0597">Phosphoprotein</keyword>
<dbReference type="InterPro" id="IPR036890">
    <property type="entry name" value="HATPase_C_sf"/>
</dbReference>
<dbReference type="InterPro" id="IPR013767">
    <property type="entry name" value="PAS_fold"/>
</dbReference>
<feature type="domain" description="PAC" evidence="9">
    <location>
        <begin position="142"/>
        <end position="194"/>
    </location>
</feature>
<dbReference type="InterPro" id="IPR000014">
    <property type="entry name" value="PAS"/>
</dbReference>
<comment type="caution">
    <text evidence="10">The sequence shown here is derived from an EMBL/GenBank/DDBJ whole genome shotgun (WGS) entry which is preliminary data.</text>
</comment>
<dbReference type="SUPFAM" id="SSF55781">
    <property type="entry name" value="GAF domain-like"/>
    <property type="match status" value="1"/>
</dbReference>
<keyword evidence="6" id="KW-0175">Coiled coil</keyword>
<dbReference type="GO" id="GO:0005524">
    <property type="term" value="F:ATP binding"/>
    <property type="evidence" value="ECO:0007669"/>
    <property type="project" value="UniProtKB-KW"/>
</dbReference>
<evidence type="ECO:0000256" key="5">
    <source>
        <dbReference type="ARBA" id="ARBA00023012"/>
    </source>
</evidence>
<dbReference type="InterPro" id="IPR035965">
    <property type="entry name" value="PAS-like_dom_sf"/>
</dbReference>
<dbReference type="CDD" id="cd00082">
    <property type="entry name" value="HisKA"/>
    <property type="match status" value="1"/>
</dbReference>
<feature type="domain" description="PAS" evidence="8">
    <location>
        <begin position="69"/>
        <end position="139"/>
    </location>
</feature>
<dbReference type="SMART" id="SM00388">
    <property type="entry name" value="HisKA"/>
    <property type="match status" value="1"/>
</dbReference>
<dbReference type="SUPFAM" id="SSF55785">
    <property type="entry name" value="PYP-like sensor domain (PAS domain)"/>
    <property type="match status" value="1"/>
</dbReference>
<dbReference type="EMBL" id="JAMPLM010000080">
    <property type="protein sequence ID" value="MEP1062685.1"/>
    <property type="molecule type" value="Genomic_DNA"/>
</dbReference>
<dbReference type="Gene3D" id="3.30.450.20">
    <property type="entry name" value="PAS domain"/>
    <property type="match status" value="1"/>
</dbReference>
<keyword evidence="11" id="KW-1185">Reference proteome</keyword>
<dbReference type="InterPro" id="IPR003661">
    <property type="entry name" value="HisK_dim/P_dom"/>
</dbReference>
<comment type="catalytic activity">
    <reaction evidence="1">
        <text>ATP + protein L-histidine = ADP + protein N-phospho-L-histidine.</text>
        <dbReference type="EC" id="2.7.13.3"/>
    </reaction>
</comment>
<dbReference type="EC" id="2.7.13.3" evidence="2"/>
<dbReference type="Proteomes" id="UP001476950">
    <property type="component" value="Unassembled WGS sequence"/>
</dbReference>
<dbReference type="Pfam" id="PF00989">
    <property type="entry name" value="PAS"/>
    <property type="match status" value="1"/>
</dbReference>
<dbReference type="SMART" id="SM00091">
    <property type="entry name" value="PAS"/>
    <property type="match status" value="1"/>
</dbReference>
<dbReference type="PRINTS" id="PR00344">
    <property type="entry name" value="BCTRLSENSOR"/>
</dbReference>
<evidence type="ECO:0000259" key="8">
    <source>
        <dbReference type="PROSITE" id="PS50112"/>
    </source>
</evidence>
<dbReference type="InterPro" id="IPR004358">
    <property type="entry name" value="Sig_transdc_His_kin-like_C"/>
</dbReference>
<dbReference type="CDD" id="cd00130">
    <property type="entry name" value="PAS"/>
    <property type="match status" value="1"/>
</dbReference>
<dbReference type="SMART" id="SM00065">
    <property type="entry name" value="GAF"/>
    <property type="match status" value="1"/>
</dbReference>
<dbReference type="SUPFAM" id="SSF55874">
    <property type="entry name" value="ATPase domain of HSP90 chaperone/DNA topoisomerase II/histidine kinase"/>
    <property type="match status" value="1"/>
</dbReference>
<evidence type="ECO:0000256" key="1">
    <source>
        <dbReference type="ARBA" id="ARBA00000085"/>
    </source>
</evidence>
<dbReference type="InterPro" id="IPR003594">
    <property type="entry name" value="HATPase_dom"/>
</dbReference>
<evidence type="ECO:0000256" key="4">
    <source>
        <dbReference type="ARBA" id="ARBA00022777"/>
    </source>
</evidence>
<dbReference type="Gene3D" id="1.10.287.130">
    <property type="match status" value="1"/>
</dbReference>
<dbReference type="PANTHER" id="PTHR43547">
    <property type="entry name" value="TWO-COMPONENT HISTIDINE KINASE"/>
    <property type="match status" value="1"/>
</dbReference>
<accession>A0ABV0KWJ4</accession>
<dbReference type="InterPro" id="IPR003018">
    <property type="entry name" value="GAF"/>
</dbReference>
<dbReference type="InterPro" id="IPR036097">
    <property type="entry name" value="HisK_dim/P_sf"/>
</dbReference>
<dbReference type="PANTHER" id="PTHR43547:SF2">
    <property type="entry name" value="HYBRID SIGNAL TRANSDUCTION HISTIDINE KINASE C"/>
    <property type="match status" value="1"/>
</dbReference>
<dbReference type="Gene3D" id="3.30.450.40">
    <property type="match status" value="1"/>
</dbReference>
<organism evidence="10 11">
    <name type="scientific">Stenomitos frigidus AS-A4</name>
    <dbReference type="NCBI Taxonomy" id="2933935"/>
    <lineage>
        <taxon>Bacteria</taxon>
        <taxon>Bacillati</taxon>
        <taxon>Cyanobacteriota</taxon>
        <taxon>Cyanophyceae</taxon>
        <taxon>Leptolyngbyales</taxon>
        <taxon>Leptolyngbyaceae</taxon>
        <taxon>Stenomitos</taxon>
    </lineage>
</organism>
<keyword evidence="4" id="KW-0418">Kinase</keyword>
<protein>
    <recommendedName>
        <fullName evidence="2">histidine kinase</fullName>
        <ecNumber evidence="2">2.7.13.3</ecNumber>
    </recommendedName>
</protein>
<proteinExistence type="predicted"/>
<dbReference type="SMART" id="SM00387">
    <property type="entry name" value="HATPase_c"/>
    <property type="match status" value="1"/>
</dbReference>
<evidence type="ECO:0000313" key="10">
    <source>
        <dbReference type="EMBL" id="MEP1062685.1"/>
    </source>
</evidence>
<dbReference type="Pfam" id="PF02518">
    <property type="entry name" value="HATPase_c"/>
    <property type="match status" value="1"/>
</dbReference>
<evidence type="ECO:0000256" key="2">
    <source>
        <dbReference type="ARBA" id="ARBA00012438"/>
    </source>
</evidence>
<dbReference type="Gene3D" id="3.30.565.10">
    <property type="entry name" value="Histidine kinase-like ATPase, C-terminal domain"/>
    <property type="match status" value="1"/>
</dbReference>
<evidence type="ECO:0000259" key="9">
    <source>
        <dbReference type="PROSITE" id="PS50113"/>
    </source>
</evidence>
<reference evidence="10 11" key="1">
    <citation type="submission" date="2022-04" db="EMBL/GenBank/DDBJ databases">
        <title>Positive selection, recombination, and allopatry shape intraspecific diversity of widespread and dominant cyanobacteria.</title>
        <authorList>
            <person name="Wei J."/>
            <person name="Shu W."/>
            <person name="Hu C."/>
        </authorList>
    </citation>
    <scope>NUCLEOTIDE SEQUENCE [LARGE SCALE GENOMIC DNA]</scope>
    <source>
        <strain evidence="10 11">AS-A4</strain>
    </source>
</reference>
<keyword evidence="10" id="KW-0547">Nucleotide-binding</keyword>
<evidence type="ECO:0000256" key="3">
    <source>
        <dbReference type="ARBA" id="ARBA00022553"/>
    </source>
</evidence>
<dbReference type="Pfam" id="PF01590">
    <property type="entry name" value="GAF"/>
    <property type="match status" value="1"/>
</dbReference>
<dbReference type="NCBIfam" id="TIGR00229">
    <property type="entry name" value="sensory_box"/>
    <property type="match status" value="1"/>
</dbReference>
<dbReference type="InterPro" id="IPR000700">
    <property type="entry name" value="PAS-assoc_C"/>
</dbReference>
<dbReference type="Pfam" id="PF00512">
    <property type="entry name" value="HisKA"/>
    <property type="match status" value="1"/>
</dbReference>
<dbReference type="PROSITE" id="PS50109">
    <property type="entry name" value="HIS_KIN"/>
    <property type="match status" value="1"/>
</dbReference>
<evidence type="ECO:0000256" key="6">
    <source>
        <dbReference type="SAM" id="Coils"/>
    </source>
</evidence>
<evidence type="ECO:0000259" key="7">
    <source>
        <dbReference type="PROSITE" id="PS50109"/>
    </source>
</evidence>
<name>A0ABV0KWJ4_9CYAN</name>